<evidence type="ECO:0000256" key="2">
    <source>
        <dbReference type="SAM" id="Phobius"/>
    </source>
</evidence>
<protein>
    <submittedName>
        <fullName evidence="3">Uncharacterized protein</fullName>
    </submittedName>
</protein>
<dbReference type="OrthoDB" id="7826912at2"/>
<feature type="transmembrane region" description="Helical" evidence="2">
    <location>
        <begin position="6"/>
        <end position="28"/>
    </location>
</feature>
<proteinExistence type="predicted"/>
<dbReference type="eggNOG" id="COG1196">
    <property type="taxonomic scope" value="Bacteria"/>
</dbReference>
<evidence type="ECO:0000256" key="1">
    <source>
        <dbReference type="SAM" id="Coils"/>
    </source>
</evidence>
<sequence>MLIQSILSFILGVSVTAWLLVLVAPLIWRRALYFARQIVSAKIPLSLTEMQANKDFLCAQHAVELTHHKQKYDALQKKYAQQKIQLSRVKKQLYQFVTNKQCAHHPLPETETTAEEDEQDVIVTRTFAAEIETMREKMAHYQRRLQKIKIDELDVTSSNQLLSELREETKELAATLAAQIAMKEGKDSPIDTLTKNSEDGKDLASYIRKKIACSSETPSTKRS</sequence>
<dbReference type="PATRIC" id="fig|1094489.3.peg.1109"/>
<keyword evidence="4" id="KW-1185">Reference proteome</keyword>
<feature type="coiled-coil region" evidence="1">
    <location>
        <begin position="65"/>
        <end position="92"/>
    </location>
</feature>
<dbReference type="HOGENOM" id="CLU_1238191_0_0_5"/>
<keyword evidence="1" id="KW-0175">Coiled coil</keyword>
<accession>M1P4J7</accession>
<gene>
    <name evidence="3" type="ordered locus">BAnh1_09070</name>
</gene>
<dbReference type="EMBL" id="CP003123">
    <property type="protein sequence ID" value="AGF74780.1"/>
    <property type="molecule type" value="Genomic_DNA"/>
</dbReference>
<dbReference type="KEGG" id="baus:BAnh1_09070"/>
<dbReference type="RefSeq" id="WP_015398287.1">
    <property type="nucleotide sequence ID" value="NC_020300.1"/>
</dbReference>
<dbReference type="STRING" id="1094489.BAnh1_09070"/>
<evidence type="ECO:0000313" key="3">
    <source>
        <dbReference type="EMBL" id="AGF74780.1"/>
    </source>
</evidence>
<reference evidence="3 4" key="1">
    <citation type="journal article" date="2013" name="PLoS Genet.">
        <title>A gene transfer agent and a dynamic repertoire of secretion systems hold the keys to the explosive radiation of the emerging pathogen Bartonella.</title>
        <authorList>
            <person name="Guy L."/>
            <person name="Nystedt B."/>
            <person name="Toft C."/>
            <person name="Zaremba-Niedzwiedzka K."/>
            <person name="Berglund E.C."/>
            <person name="Granberg F."/>
            <person name="Naslund K."/>
            <person name="Eriksson A.S."/>
            <person name="Andersson S.G."/>
        </authorList>
    </citation>
    <scope>NUCLEOTIDE SEQUENCE [LARGE SCALE GENOMIC DNA]</scope>
    <source>
        <strain evidence="3 4">Aust/NH1</strain>
    </source>
</reference>
<keyword evidence="2" id="KW-1133">Transmembrane helix</keyword>
<dbReference type="Proteomes" id="UP000011729">
    <property type="component" value="Chromosome"/>
</dbReference>
<evidence type="ECO:0000313" key="4">
    <source>
        <dbReference type="Proteomes" id="UP000011729"/>
    </source>
</evidence>
<organism evidence="3 4">
    <name type="scientific">Bartonella australis (strain Aust/NH1)</name>
    <dbReference type="NCBI Taxonomy" id="1094489"/>
    <lineage>
        <taxon>Bacteria</taxon>
        <taxon>Pseudomonadati</taxon>
        <taxon>Pseudomonadota</taxon>
        <taxon>Alphaproteobacteria</taxon>
        <taxon>Hyphomicrobiales</taxon>
        <taxon>Bartonellaceae</taxon>
        <taxon>Bartonella</taxon>
    </lineage>
</organism>
<keyword evidence="2" id="KW-0812">Transmembrane</keyword>
<dbReference type="AlphaFoldDB" id="M1P4J7"/>
<keyword evidence="2" id="KW-0472">Membrane</keyword>
<name>M1P4J7_BARAA</name>